<name>A0A9E8N8H1_9BACT</name>
<keyword evidence="3" id="KW-0238">DNA-binding</keyword>
<dbReference type="GO" id="GO:0003677">
    <property type="term" value="F:DNA binding"/>
    <property type="evidence" value="ECO:0007669"/>
    <property type="project" value="UniProtKB-KW"/>
</dbReference>
<dbReference type="AlphaFoldDB" id="A0A9E8N8H1"/>
<gene>
    <name evidence="6" type="ORF">ON006_29580</name>
</gene>
<dbReference type="KEGG" id="dpf:ON006_29580"/>
<keyword evidence="2" id="KW-0229">DNA integration</keyword>
<dbReference type="InterPro" id="IPR050808">
    <property type="entry name" value="Phage_Integrase"/>
</dbReference>
<dbReference type="PANTHER" id="PTHR30629">
    <property type="entry name" value="PROPHAGE INTEGRASE"/>
    <property type="match status" value="1"/>
</dbReference>
<dbReference type="PANTHER" id="PTHR30629:SF2">
    <property type="entry name" value="PROPHAGE INTEGRASE INTS-RELATED"/>
    <property type="match status" value="1"/>
</dbReference>
<dbReference type="Gene3D" id="1.10.150.130">
    <property type="match status" value="1"/>
</dbReference>
<dbReference type="PROSITE" id="PS51898">
    <property type="entry name" value="TYR_RECOMBINASE"/>
    <property type="match status" value="1"/>
</dbReference>
<feature type="domain" description="Tyr recombinase" evidence="5">
    <location>
        <begin position="201"/>
        <end position="381"/>
    </location>
</feature>
<dbReference type="InterPro" id="IPR038488">
    <property type="entry name" value="Integrase_DNA-bd_sf"/>
</dbReference>
<organism evidence="6 7">
    <name type="scientific">Dyadobacter pollutisoli</name>
    <dbReference type="NCBI Taxonomy" id="2910158"/>
    <lineage>
        <taxon>Bacteria</taxon>
        <taxon>Pseudomonadati</taxon>
        <taxon>Bacteroidota</taxon>
        <taxon>Cytophagia</taxon>
        <taxon>Cytophagales</taxon>
        <taxon>Spirosomataceae</taxon>
        <taxon>Dyadobacter</taxon>
    </lineage>
</organism>
<dbReference type="RefSeq" id="WP_244822263.1">
    <property type="nucleotide sequence ID" value="NZ_CP112998.1"/>
</dbReference>
<evidence type="ECO:0000259" key="5">
    <source>
        <dbReference type="PROSITE" id="PS51898"/>
    </source>
</evidence>
<dbReference type="SUPFAM" id="SSF56349">
    <property type="entry name" value="DNA breaking-rejoining enzymes"/>
    <property type="match status" value="1"/>
</dbReference>
<dbReference type="InterPro" id="IPR010998">
    <property type="entry name" value="Integrase_recombinase_N"/>
</dbReference>
<dbReference type="Pfam" id="PF22022">
    <property type="entry name" value="Phage_int_M"/>
    <property type="match status" value="1"/>
</dbReference>
<dbReference type="InterPro" id="IPR053876">
    <property type="entry name" value="Phage_int_M"/>
</dbReference>
<dbReference type="Gene3D" id="3.30.160.390">
    <property type="entry name" value="Integrase, DNA-binding domain"/>
    <property type="match status" value="1"/>
</dbReference>
<sequence>MPLCDAQCRASKPTEKRYRLYDQQGLYLEVSTSGSKLWRLKYRFNGKETRLSLGHYPAVSLQDARTHKDKIREQIKNGIDPVVSRIQEKLIRSLDNASTFELIAKEWHSKNVPAWNPRYAQTVQYRLDKYALPSIGRFPITQLKPPIILACIRKIEPTAPEMARRVKNMISHIFKYAIATGRVETDYTYGLEFALTKYKKKNFASIDIDELPELLDAITKCKAQLYRQTYIAIWLMLLTALRTSELIEARWSEIDFEKAMWTVPAERMKMKKPHLVPLATQTVDLLRELHEITGHRELMFPSVPRPRKAMSKGTILVALKRMGYRNKMTGHGFRSLFLGVVKEKLGYSHEVADRQLAHAPKSSVDRAYDRAKFLPQRKAMMQEYADYLKTMQNDQFAT</sequence>
<dbReference type="GO" id="GO:0015074">
    <property type="term" value="P:DNA integration"/>
    <property type="evidence" value="ECO:0007669"/>
    <property type="project" value="UniProtKB-KW"/>
</dbReference>
<evidence type="ECO:0000256" key="1">
    <source>
        <dbReference type="ARBA" id="ARBA00008857"/>
    </source>
</evidence>
<dbReference type="Pfam" id="PF00589">
    <property type="entry name" value="Phage_integrase"/>
    <property type="match status" value="1"/>
</dbReference>
<dbReference type="Pfam" id="PF13356">
    <property type="entry name" value="Arm-DNA-bind_3"/>
    <property type="match status" value="1"/>
</dbReference>
<dbReference type="Proteomes" id="UP001164653">
    <property type="component" value="Chromosome"/>
</dbReference>
<dbReference type="InterPro" id="IPR025166">
    <property type="entry name" value="Integrase_DNA_bind_dom"/>
</dbReference>
<evidence type="ECO:0000256" key="2">
    <source>
        <dbReference type="ARBA" id="ARBA00022908"/>
    </source>
</evidence>
<protein>
    <submittedName>
        <fullName evidence="6">Tyrosine-type recombinase/integrase</fullName>
    </submittedName>
</protein>
<dbReference type="Gene3D" id="1.10.443.10">
    <property type="entry name" value="Intergrase catalytic core"/>
    <property type="match status" value="1"/>
</dbReference>
<dbReference type="GO" id="GO:0006310">
    <property type="term" value="P:DNA recombination"/>
    <property type="evidence" value="ECO:0007669"/>
    <property type="project" value="UniProtKB-KW"/>
</dbReference>
<dbReference type="InterPro" id="IPR002104">
    <property type="entry name" value="Integrase_catalytic"/>
</dbReference>
<keyword evidence="7" id="KW-1185">Reference proteome</keyword>
<proteinExistence type="inferred from homology"/>
<dbReference type="CDD" id="cd00801">
    <property type="entry name" value="INT_P4_C"/>
    <property type="match status" value="1"/>
</dbReference>
<evidence type="ECO:0000256" key="4">
    <source>
        <dbReference type="ARBA" id="ARBA00023172"/>
    </source>
</evidence>
<reference evidence="6" key="1">
    <citation type="submission" date="2022-11" db="EMBL/GenBank/DDBJ databases">
        <title>Dyadobacter pollutisoli sp. nov., isolated from plastic dumped soil.</title>
        <authorList>
            <person name="Kim J.M."/>
            <person name="Kim K.R."/>
            <person name="Lee J.K."/>
            <person name="Hao L."/>
            <person name="Jeon C.O."/>
        </authorList>
    </citation>
    <scope>NUCLEOTIDE SEQUENCE</scope>
    <source>
        <strain evidence="6">U1</strain>
    </source>
</reference>
<dbReference type="InterPro" id="IPR011010">
    <property type="entry name" value="DNA_brk_join_enz"/>
</dbReference>
<dbReference type="InterPro" id="IPR013762">
    <property type="entry name" value="Integrase-like_cat_sf"/>
</dbReference>
<evidence type="ECO:0000256" key="3">
    <source>
        <dbReference type="ARBA" id="ARBA00023125"/>
    </source>
</evidence>
<accession>A0A9E8N8H1</accession>
<comment type="similarity">
    <text evidence="1">Belongs to the 'phage' integrase family.</text>
</comment>
<keyword evidence="4" id="KW-0233">DNA recombination</keyword>
<evidence type="ECO:0000313" key="6">
    <source>
        <dbReference type="EMBL" id="WAC11869.1"/>
    </source>
</evidence>
<evidence type="ECO:0000313" key="7">
    <source>
        <dbReference type="Proteomes" id="UP001164653"/>
    </source>
</evidence>
<dbReference type="EMBL" id="CP112998">
    <property type="protein sequence ID" value="WAC11869.1"/>
    <property type="molecule type" value="Genomic_DNA"/>
</dbReference>